<dbReference type="Proteomes" id="UP000244092">
    <property type="component" value="Unassembled WGS sequence"/>
</dbReference>
<dbReference type="EMBL" id="QBKU01000005">
    <property type="protein sequence ID" value="PTX74113.1"/>
    <property type="molecule type" value="Genomic_DNA"/>
</dbReference>
<accession>A0A2T6CF34</accession>
<dbReference type="CDD" id="cd04682">
    <property type="entry name" value="NUDIX_Hydrolase"/>
    <property type="match status" value="1"/>
</dbReference>
<comment type="caution">
    <text evidence="2">The sequence shown here is derived from an EMBL/GenBank/DDBJ whole genome shotgun (WGS) entry which is preliminary data.</text>
</comment>
<evidence type="ECO:0000313" key="3">
    <source>
        <dbReference type="Proteomes" id="UP000244092"/>
    </source>
</evidence>
<dbReference type="OrthoDB" id="289720at2"/>
<protein>
    <submittedName>
        <fullName evidence="2">8-oxo-dGTP diphosphatase</fullName>
    </submittedName>
</protein>
<organism evidence="2 3">
    <name type="scientific">Sulfitobacter mediterraneus</name>
    <dbReference type="NCBI Taxonomy" id="83219"/>
    <lineage>
        <taxon>Bacteria</taxon>
        <taxon>Pseudomonadati</taxon>
        <taxon>Pseudomonadota</taxon>
        <taxon>Alphaproteobacteria</taxon>
        <taxon>Rhodobacterales</taxon>
        <taxon>Roseobacteraceae</taxon>
        <taxon>Sulfitobacter</taxon>
    </lineage>
</organism>
<feature type="domain" description="Nudix hydrolase" evidence="1">
    <location>
        <begin position="11"/>
        <end position="140"/>
    </location>
</feature>
<dbReference type="PROSITE" id="PS51462">
    <property type="entry name" value="NUDIX"/>
    <property type="match status" value="1"/>
</dbReference>
<sequence length="148" mass="16765">MGKQMNMADDETFGGAKVALFLGGSLVVILRDDLPDLPYANHWDLPGGGREGSETAFECARRECFEELGLQITLASVLWKRAYRSGETVNWLFVVGAPAETSQDIVFGDEGQRWTLMEPQVFLSHPMAVPRFQDRLRDYLEERVNWPK</sequence>
<dbReference type="Pfam" id="PF00293">
    <property type="entry name" value="NUDIX"/>
    <property type="match status" value="1"/>
</dbReference>
<dbReference type="GO" id="GO:0003824">
    <property type="term" value="F:catalytic activity"/>
    <property type="evidence" value="ECO:0007669"/>
    <property type="project" value="UniProtKB-ARBA"/>
</dbReference>
<name>A0A2T6CF34_9RHOB</name>
<dbReference type="SUPFAM" id="SSF55811">
    <property type="entry name" value="Nudix"/>
    <property type="match status" value="1"/>
</dbReference>
<evidence type="ECO:0000313" key="2">
    <source>
        <dbReference type="EMBL" id="PTX74113.1"/>
    </source>
</evidence>
<gene>
    <name evidence="2" type="ORF">C8N31_105313</name>
</gene>
<reference evidence="2 3" key="1">
    <citation type="submission" date="2018-04" db="EMBL/GenBank/DDBJ databases">
        <title>Genomic Encyclopedia of Archaeal and Bacterial Type Strains, Phase II (KMG-II): from individual species to whole genera.</title>
        <authorList>
            <person name="Goeker M."/>
        </authorList>
    </citation>
    <scope>NUCLEOTIDE SEQUENCE [LARGE SCALE GENOMIC DNA]</scope>
    <source>
        <strain evidence="2 3">DSM 12244</strain>
    </source>
</reference>
<dbReference type="InterPro" id="IPR000086">
    <property type="entry name" value="NUDIX_hydrolase_dom"/>
</dbReference>
<evidence type="ECO:0000259" key="1">
    <source>
        <dbReference type="PROSITE" id="PS51462"/>
    </source>
</evidence>
<dbReference type="AlphaFoldDB" id="A0A2T6CF34"/>
<proteinExistence type="predicted"/>
<dbReference type="InterPro" id="IPR015797">
    <property type="entry name" value="NUDIX_hydrolase-like_dom_sf"/>
</dbReference>
<dbReference type="Gene3D" id="3.90.79.10">
    <property type="entry name" value="Nucleoside Triphosphate Pyrophosphohydrolase"/>
    <property type="match status" value="1"/>
</dbReference>
<dbReference type="RefSeq" id="WP_107992366.1">
    <property type="nucleotide sequence ID" value="NZ_QBKU01000005.1"/>
</dbReference>